<dbReference type="OrthoDB" id="272147at2759"/>
<dbReference type="EMBL" id="KE007230">
    <property type="protein sequence ID" value="EOR01425.1"/>
    <property type="molecule type" value="Genomic_DNA"/>
</dbReference>
<feature type="domain" description="mRNA triphosphatase Cet1-like" evidence="10">
    <location>
        <begin position="78"/>
        <end position="277"/>
    </location>
</feature>
<evidence type="ECO:0000259" key="10">
    <source>
        <dbReference type="Pfam" id="PF02940"/>
    </source>
</evidence>
<dbReference type="InterPro" id="IPR004206">
    <property type="entry name" value="mRNA_triPase_Cet1"/>
</dbReference>
<comment type="subunit">
    <text evidence="8">Heterodimer. The mRNA-capping enzyme is composed of two separate chains alpha and beta, respectively a mRNA guanylyltransferase and an mRNA 5'-triphosphate monophosphatase.</text>
</comment>
<gene>
    <name evidence="11" type="ORF">J056_004211</name>
</gene>
<dbReference type="AlphaFoldDB" id="R9AH19"/>
<evidence type="ECO:0000256" key="5">
    <source>
        <dbReference type="ARBA" id="ARBA00022801"/>
    </source>
</evidence>
<proteinExistence type="inferred from homology"/>
<keyword evidence="5 8" id="KW-0378">Hydrolase</keyword>
<dbReference type="PANTHER" id="PTHR28118">
    <property type="entry name" value="POLYNUCLEOTIDE 5'-TRIPHOSPHATASE-RELATED"/>
    <property type="match status" value="1"/>
</dbReference>
<dbReference type="eggNOG" id="ENOG502RZAX">
    <property type="taxonomic scope" value="Eukaryota"/>
</dbReference>
<dbReference type="OMA" id="QNSAKRP"/>
<dbReference type="STRING" id="1299270.R9AH19"/>
<reference evidence="12" key="1">
    <citation type="journal article" date="2013" name="BMC Genomics">
        <title>Genome and transcriptome sequencing of the halophilic fungus Wallemia ichthyophaga: haloadaptations present and absent.</title>
        <authorList>
            <person name="Zajc J."/>
            <person name="Liu Y."/>
            <person name="Dai W."/>
            <person name="Yang Z."/>
            <person name="Hu J."/>
            <person name="Gostincar C."/>
            <person name="Gunde-Cimerman N."/>
        </authorList>
    </citation>
    <scope>NUCLEOTIDE SEQUENCE [LARGE SCALE GENOMIC DNA]</scope>
    <source>
        <strain evidence="12">EXF-994 / CBS 113033</strain>
    </source>
</reference>
<dbReference type="Proteomes" id="UP000014064">
    <property type="component" value="Unassembled WGS sequence"/>
</dbReference>
<name>R9AH19_WALI9</name>
<evidence type="ECO:0000313" key="11">
    <source>
        <dbReference type="EMBL" id="EOR01425.1"/>
    </source>
</evidence>
<feature type="region of interest" description="Disordered" evidence="9">
    <location>
        <begin position="1"/>
        <end position="63"/>
    </location>
</feature>
<dbReference type="HOGENOM" id="CLU_018004_1_0_1"/>
<comment type="catalytic activity">
    <reaction evidence="7">
        <text>a 5'-end triphospho-ribonucleoside in mRNA + H2O = a 5'-end diphospho-ribonucleoside in mRNA + phosphate + H(+)</text>
        <dbReference type="Rhea" id="RHEA:67004"/>
        <dbReference type="Rhea" id="RHEA-COMP:17164"/>
        <dbReference type="Rhea" id="RHEA-COMP:17165"/>
        <dbReference type="ChEBI" id="CHEBI:15377"/>
        <dbReference type="ChEBI" id="CHEBI:15378"/>
        <dbReference type="ChEBI" id="CHEBI:43474"/>
        <dbReference type="ChEBI" id="CHEBI:167616"/>
        <dbReference type="ChEBI" id="CHEBI:167618"/>
        <dbReference type="EC" id="3.6.1.74"/>
    </reaction>
    <physiologicalReaction direction="left-to-right" evidence="7">
        <dbReference type="Rhea" id="RHEA:67005"/>
    </physiologicalReaction>
</comment>
<keyword evidence="4 8" id="KW-0507">mRNA processing</keyword>
<dbReference type="InterPro" id="IPR037009">
    <property type="entry name" value="mRNA_triPase_Cet1_sf"/>
</dbReference>
<sequence>MSSDSDNSANDFVGKRKSPPVDSQEIQNSAKRPNDSVGKRKSPPVDSQEIQNSAKRPRVEPMDTIKMEKNMFGLDPSDEFIKEISDWIWLKTKNCKHKVEVEAKVGRFLDQSAQRAGLPVAVETILSNTDGLKFESNMTEAQHKHYNGILNKRASQLNQNLRSKIDCVHNKEIDSFHSSGRGSGKVRVTRDQGKTDIKEMIEKVRVADLAIYSPKRLFDWRLSINMEVPHNDLPKQDPYYQRKKDRMSYTQQEMQVDLTQVFARPGEPPTHELELEIRRPKFLMEEGKKRERGLPNMCKLYRTRL</sequence>
<accession>R9AH19</accession>
<comment type="function">
    <text evidence="8">First step of mRNA capping. Converts the 5'-triphosphate end of a nascent mRNA chain into a diphosphate end.</text>
</comment>
<evidence type="ECO:0000256" key="1">
    <source>
        <dbReference type="ARBA" id="ARBA00001946"/>
    </source>
</evidence>
<evidence type="ECO:0000256" key="9">
    <source>
        <dbReference type="SAM" id="MobiDB-lite"/>
    </source>
</evidence>
<dbReference type="Gene3D" id="3.20.100.10">
    <property type="entry name" value="mRNA triphosphatase Cet1-like"/>
    <property type="match status" value="1"/>
</dbReference>
<evidence type="ECO:0000256" key="7">
    <source>
        <dbReference type="ARBA" id="ARBA00047740"/>
    </source>
</evidence>
<organism evidence="11 12">
    <name type="scientific">Wallemia ichthyophaga (strain EXF-994 / CBS 113033)</name>
    <dbReference type="NCBI Taxonomy" id="1299270"/>
    <lineage>
        <taxon>Eukaryota</taxon>
        <taxon>Fungi</taxon>
        <taxon>Dikarya</taxon>
        <taxon>Basidiomycota</taxon>
        <taxon>Wallemiomycotina</taxon>
        <taxon>Wallemiomycetes</taxon>
        <taxon>Wallemiales</taxon>
        <taxon>Wallemiaceae</taxon>
        <taxon>Wallemia</taxon>
    </lineage>
</organism>
<comment type="similarity">
    <text evidence="3 8">Belongs to the fungal TPase family.</text>
</comment>
<evidence type="ECO:0000256" key="8">
    <source>
        <dbReference type="RuleBase" id="RU367053"/>
    </source>
</evidence>
<comment type="subcellular location">
    <subcellularLocation>
        <location evidence="2 8">Nucleus</location>
    </subcellularLocation>
</comment>
<dbReference type="EC" id="3.6.1.74" evidence="8"/>
<dbReference type="GO" id="GO:0006370">
    <property type="term" value="P:7-methylguanosine mRNA capping"/>
    <property type="evidence" value="ECO:0007669"/>
    <property type="project" value="UniProtKB-UniRule"/>
</dbReference>
<dbReference type="CDD" id="cd07470">
    <property type="entry name" value="CYTH-like_mRNA_RTPase"/>
    <property type="match status" value="1"/>
</dbReference>
<protein>
    <recommendedName>
        <fullName evidence="8">mRNA-capping enzyme subunit beta</fullName>
        <ecNumber evidence="8">3.6.1.74</ecNumber>
    </recommendedName>
    <alternativeName>
        <fullName evidence="8">mRNA 5'-phosphatase</fullName>
    </alternativeName>
    <alternativeName>
        <fullName evidence="8">mRNA 5'-triphosphate monophosphatase</fullName>
    </alternativeName>
</protein>
<dbReference type="InterPro" id="IPR040343">
    <property type="entry name" value="Cet1/Ctl1"/>
</dbReference>
<evidence type="ECO:0000256" key="4">
    <source>
        <dbReference type="ARBA" id="ARBA00022664"/>
    </source>
</evidence>
<dbReference type="Pfam" id="PF02940">
    <property type="entry name" value="mRNA_triPase"/>
    <property type="match status" value="1"/>
</dbReference>
<keyword evidence="6 8" id="KW-0539">Nucleus</keyword>
<evidence type="ECO:0000256" key="3">
    <source>
        <dbReference type="ARBA" id="ARBA00006345"/>
    </source>
</evidence>
<dbReference type="SUPFAM" id="SSF55154">
    <property type="entry name" value="CYTH-like phosphatases"/>
    <property type="match status" value="1"/>
</dbReference>
<evidence type="ECO:0000256" key="2">
    <source>
        <dbReference type="ARBA" id="ARBA00004123"/>
    </source>
</evidence>
<dbReference type="GeneID" id="20377163"/>
<keyword evidence="12" id="KW-1185">Reference proteome</keyword>
<evidence type="ECO:0000313" key="12">
    <source>
        <dbReference type="Proteomes" id="UP000014064"/>
    </source>
</evidence>
<dbReference type="GO" id="GO:0031533">
    <property type="term" value="C:mRNA capping enzyme complex"/>
    <property type="evidence" value="ECO:0007669"/>
    <property type="project" value="UniProtKB-UniRule"/>
</dbReference>
<comment type="cofactor">
    <cofactor evidence="1 8">
        <name>Mg(2+)</name>
        <dbReference type="ChEBI" id="CHEBI:18420"/>
    </cofactor>
</comment>
<dbReference type="GO" id="GO:0140818">
    <property type="term" value="F:mRNA 5'-triphosphate monophosphatase activity"/>
    <property type="evidence" value="ECO:0007669"/>
    <property type="project" value="UniProtKB-EC"/>
</dbReference>
<dbReference type="InterPro" id="IPR033469">
    <property type="entry name" value="CYTH-like_dom_sf"/>
</dbReference>
<dbReference type="RefSeq" id="XP_009267687.1">
    <property type="nucleotide sequence ID" value="XM_009269412.1"/>
</dbReference>
<feature type="compositionally biased region" description="Polar residues" evidence="9">
    <location>
        <begin position="1"/>
        <end position="10"/>
    </location>
</feature>
<keyword evidence="8" id="KW-0506">mRNA capping</keyword>
<dbReference type="KEGG" id="wic:J056_004211"/>
<dbReference type="PANTHER" id="PTHR28118:SF1">
    <property type="entry name" value="POLYNUCLEOTIDE 5'-TRIPHOSPHATASE CTL1-RELATED"/>
    <property type="match status" value="1"/>
</dbReference>
<dbReference type="GO" id="GO:0004651">
    <property type="term" value="F:polynucleotide 5'-phosphatase activity"/>
    <property type="evidence" value="ECO:0007669"/>
    <property type="project" value="UniProtKB-UniRule"/>
</dbReference>
<evidence type="ECO:0000256" key="6">
    <source>
        <dbReference type="ARBA" id="ARBA00023242"/>
    </source>
</evidence>